<dbReference type="GO" id="GO:0015627">
    <property type="term" value="C:type II protein secretion system complex"/>
    <property type="evidence" value="ECO:0007669"/>
    <property type="project" value="InterPro"/>
</dbReference>
<dbReference type="InterPro" id="IPR022792">
    <property type="entry name" value="T2SS_protein-GspN"/>
</dbReference>
<dbReference type="GO" id="GO:0015628">
    <property type="term" value="P:protein secretion by the type II secretion system"/>
    <property type="evidence" value="ECO:0007669"/>
    <property type="project" value="InterPro"/>
</dbReference>
<sequence length="280" mass="29230">MAPRSSSTPGLLGRFGAAPHPTGRRAAWTGAVAGGLVGTLAGLAIAAPASWAAQAVEAASGGRVRLHAPLGTVWNGSASLALHDEASGRGSAALPGRIHWQLRAQGTGLQLALNADCCTPEPLRLRLAWGWRQLRVRLEPLVQPARWPAQLLSGLGAPWNTLQPEGQIALASPGFEMHWASGRLRLDGRVDLELSDLATRVSPLRPLGSYRLVLRGGEVPALDLSTVSGPLQLEGSGSWNGAQLRFRGTAQAAPGSETALSNLLNLLGRREGPRAILSLG</sequence>
<organism evidence="11 12">
    <name type="scientific">Tibeticola sediminis</name>
    <dbReference type="NCBI Taxonomy" id="1917811"/>
    <lineage>
        <taxon>Bacteria</taxon>
        <taxon>Pseudomonadati</taxon>
        <taxon>Pseudomonadota</taxon>
        <taxon>Betaproteobacteria</taxon>
        <taxon>Burkholderiales</taxon>
        <taxon>Comamonadaceae</taxon>
        <taxon>Tibeticola</taxon>
    </lineage>
</organism>
<comment type="similarity">
    <text evidence="2">Belongs to the GSP N family.</text>
</comment>
<evidence type="ECO:0000256" key="3">
    <source>
        <dbReference type="ARBA" id="ARBA00021563"/>
    </source>
</evidence>
<keyword evidence="5" id="KW-1003">Cell membrane</keyword>
<keyword evidence="6" id="KW-0997">Cell inner membrane</keyword>
<dbReference type="Pfam" id="PF01203">
    <property type="entry name" value="T2SSN"/>
    <property type="match status" value="1"/>
</dbReference>
<keyword evidence="7" id="KW-0812">Transmembrane</keyword>
<dbReference type="GO" id="GO:0005886">
    <property type="term" value="C:plasma membrane"/>
    <property type="evidence" value="ECO:0007669"/>
    <property type="project" value="UniProtKB-SubCell"/>
</dbReference>
<evidence type="ECO:0000256" key="8">
    <source>
        <dbReference type="ARBA" id="ARBA00022927"/>
    </source>
</evidence>
<dbReference type="RefSeq" id="WP_124220591.1">
    <property type="nucleotide sequence ID" value="NZ_RKQL01000001.1"/>
</dbReference>
<comment type="subcellular location">
    <subcellularLocation>
        <location evidence="1">Cell inner membrane</location>
    </subcellularLocation>
</comment>
<evidence type="ECO:0000256" key="5">
    <source>
        <dbReference type="ARBA" id="ARBA00022475"/>
    </source>
</evidence>
<evidence type="ECO:0000313" key="12">
    <source>
        <dbReference type="Proteomes" id="UP000272193"/>
    </source>
</evidence>
<dbReference type="AlphaFoldDB" id="A0A3N4USM8"/>
<evidence type="ECO:0000256" key="4">
    <source>
        <dbReference type="ARBA" id="ARBA00022448"/>
    </source>
</evidence>
<proteinExistence type="inferred from homology"/>
<protein>
    <recommendedName>
        <fullName evidence="3">Type II secretion system protein N</fullName>
    </recommendedName>
    <alternativeName>
        <fullName evidence="10">General secretion pathway protein N</fullName>
    </alternativeName>
</protein>
<evidence type="ECO:0000256" key="6">
    <source>
        <dbReference type="ARBA" id="ARBA00022519"/>
    </source>
</evidence>
<dbReference type="EMBL" id="RKQL01000001">
    <property type="protein sequence ID" value="RPE73058.1"/>
    <property type="molecule type" value="Genomic_DNA"/>
</dbReference>
<keyword evidence="9" id="KW-0472">Membrane</keyword>
<keyword evidence="4" id="KW-0813">Transport</keyword>
<name>A0A3N4USM8_9BURK</name>
<evidence type="ECO:0000313" key="11">
    <source>
        <dbReference type="EMBL" id="RPE73058.1"/>
    </source>
</evidence>
<evidence type="ECO:0000256" key="10">
    <source>
        <dbReference type="ARBA" id="ARBA00030772"/>
    </source>
</evidence>
<evidence type="ECO:0000256" key="2">
    <source>
        <dbReference type="ARBA" id="ARBA00007208"/>
    </source>
</evidence>
<evidence type="ECO:0000256" key="9">
    <source>
        <dbReference type="ARBA" id="ARBA00023136"/>
    </source>
</evidence>
<evidence type="ECO:0000256" key="1">
    <source>
        <dbReference type="ARBA" id="ARBA00004533"/>
    </source>
</evidence>
<comment type="caution">
    <text evidence="11">The sequence shown here is derived from an EMBL/GenBank/DDBJ whole genome shotgun (WGS) entry which is preliminary data.</text>
</comment>
<evidence type="ECO:0000256" key="7">
    <source>
        <dbReference type="ARBA" id="ARBA00022692"/>
    </source>
</evidence>
<dbReference type="PROSITE" id="PS51318">
    <property type="entry name" value="TAT"/>
    <property type="match status" value="1"/>
</dbReference>
<gene>
    <name evidence="11" type="ORF">EDC62_0769</name>
</gene>
<keyword evidence="12" id="KW-1185">Reference proteome</keyword>
<keyword evidence="8" id="KW-0653">Protein transport</keyword>
<accession>A0A3N4USM8</accession>
<reference evidence="11 12" key="1">
    <citation type="submission" date="2018-11" db="EMBL/GenBank/DDBJ databases">
        <title>Genomic Encyclopedia of Type Strains, Phase IV (KMG-IV): sequencing the most valuable type-strain genomes for metagenomic binning, comparative biology and taxonomic classification.</title>
        <authorList>
            <person name="Goeker M."/>
        </authorList>
    </citation>
    <scope>NUCLEOTIDE SEQUENCE [LARGE SCALE GENOMIC DNA]</scope>
    <source>
        <strain evidence="11 12">DSM 101684</strain>
    </source>
</reference>
<dbReference type="Proteomes" id="UP000272193">
    <property type="component" value="Unassembled WGS sequence"/>
</dbReference>
<dbReference type="InterPro" id="IPR006311">
    <property type="entry name" value="TAT_signal"/>
</dbReference>
<dbReference type="OrthoDB" id="8558191at2"/>